<dbReference type="EMBL" id="JAEHOC010000001">
    <property type="protein sequence ID" value="KAG2445989.1"/>
    <property type="molecule type" value="Genomic_DNA"/>
</dbReference>
<dbReference type="AlphaFoldDB" id="A0A836B369"/>
<feature type="transmembrane region" description="Helical" evidence="7">
    <location>
        <begin position="170"/>
        <end position="192"/>
    </location>
</feature>
<feature type="transmembrane region" description="Helical" evidence="7">
    <location>
        <begin position="875"/>
        <end position="896"/>
    </location>
</feature>
<dbReference type="SUPFAM" id="SSF103473">
    <property type="entry name" value="MFS general substrate transporter"/>
    <property type="match status" value="2"/>
</dbReference>
<feature type="region of interest" description="Disordered" evidence="6">
    <location>
        <begin position="217"/>
        <end position="294"/>
    </location>
</feature>
<comment type="subcellular location">
    <subcellularLocation>
        <location evidence="1">Membrane</location>
        <topology evidence="1">Multi-pass membrane protein</topology>
    </subcellularLocation>
</comment>
<feature type="compositionally biased region" description="Basic and acidic residues" evidence="6">
    <location>
        <begin position="217"/>
        <end position="231"/>
    </location>
</feature>
<feature type="region of interest" description="Disordered" evidence="6">
    <location>
        <begin position="530"/>
        <end position="586"/>
    </location>
</feature>
<evidence type="ECO:0000256" key="1">
    <source>
        <dbReference type="ARBA" id="ARBA00004141"/>
    </source>
</evidence>
<accession>A0A836B369</accession>
<dbReference type="PANTHER" id="PTHR23504:SF117">
    <property type="entry name" value="MAJOR FACILITATOR SUPERFAMILY PROTEIN"/>
    <property type="match status" value="1"/>
</dbReference>
<feature type="compositionally biased region" description="Low complexity" evidence="6">
    <location>
        <begin position="462"/>
        <end position="474"/>
    </location>
</feature>
<dbReference type="InterPro" id="IPR036259">
    <property type="entry name" value="MFS_trans_sf"/>
</dbReference>
<name>A0A836B369_CHLIN</name>
<reference evidence="8" key="1">
    <citation type="journal article" date="2020" name="bioRxiv">
        <title>Comparative genomics of Chlamydomonas.</title>
        <authorList>
            <person name="Craig R.J."/>
            <person name="Hasan A.R."/>
            <person name="Ness R.W."/>
            <person name="Keightley P.D."/>
        </authorList>
    </citation>
    <scope>NUCLEOTIDE SEQUENCE</scope>
    <source>
        <strain evidence="8">SAG 7.73</strain>
    </source>
</reference>
<feature type="compositionally biased region" description="Low complexity" evidence="6">
    <location>
        <begin position="232"/>
        <end position="242"/>
    </location>
</feature>
<feature type="region of interest" description="Disordered" evidence="6">
    <location>
        <begin position="602"/>
        <end position="665"/>
    </location>
</feature>
<feature type="compositionally biased region" description="Low complexity" evidence="6">
    <location>
        <begin position="275"/>
        <end position="294"/>
    </location>
</feature>
<dbReference type="GO" id="GO:0016020">
    <property type="term" value="C:membrane"/>
    <property type="evidence" value="ECO:0007669"/>
    <property type="project" value="UniProtKB-SubCell"/>
</dbReference>
<evidence type="ECO:0000313" key="9">
    <source>
        <dbReference type="Proteomes" id="UP000650467"/>
    </source>
</evidence>
<feature type="compositionally biased region" description="Basic and acidic residues" evidence="6">
    <location>
        <begin position="535"/>
        <end position="546"/>
    </location>
</feature>
<evidence type="ECO:0000256" key="5">
    <source>
        <dbReference type="ARBA" id="ARBA00023136"/>
    </source>
</evidence>
<dbReference type="Gene3D" id="1.20.1250.20">
    <property type="entry name" value="MFS general substrate transporter like domains"/>
    <property type="match status" value="2"/>
</dbReference>
<feature type="transmembrane region" description="Helical" evidence="7">
    <location>
        <begin position="36"/>
        <end position="55"/>
    </location>
</feature>
<evidence type="ECO:0000256" key="7">
    <source>
        <dbReference type="SAM" id="Phobius"/>
    </source>
</evidence>
<feature type="transmembrane region" description="Helical" evidence="7">
    <location>
        <begin position="768"/>
        <end position="787"/>
    </location>
</feature>
<dbReference type="InterPro" id="IPR011701">
    <property type="entry name" value="MFS"/>
</dbReference>
<feature type="transmembrane region" description="Helical" evidence="7">
    <location>
        <begin position="67"/>
        <end position="86"/>
    </location>
</feature>
<feature type="region of interest" description="Disordered" evidence="6">
    <location>
        <begin position="402"/>
        <end position="450"/>
    </location>
</feature>
<dbReference type="Pfam" id="PF07690">
    <property type="entry name" value="MFS_1"/>
    <property type="match status" value="1"/>
</dbReference>
<feature type="transmembrane region" description="Helical" evidence="7">
    <location>
        <begin position="799"/>
        <end position="818"/>
    </location>
</feature>
<keyword evidence="2" id="KW-0813">Transport</keyword>
<sequence>MLTTPFTIGVFMVRDFEAAKHGGNEAEVDEQRVGRLTGLLAGIFSFSGFLTAYAWGCASNYVGRKPVIALGNAVSFISILWFGLSGSYASAMAARAFGGFLNGILGAWKCMIGESTDTLLQGKFFGYMSLAWGLGCIAGPAMGGAFSRPCNRAPHMPGCGEHGLFRVRPYFLACLVGSSTVLAAFLLSALMLEETLPQELQEKGLWAKLRRWRQGRRAAELQDQRDRRRLTSAEAGASTSSSIGGGGGIEGAVAGKAERRRRRRRKSRRCKDADAAAAAQGTGAGAGVAATRNTEAAGRGEEAALLLSSGACRSDHGPAAADAKAVGFVSSSSGSETDSSSLVDVDLHDSDVESGGRAKGARPGEAAAPQALQTCPSTSGSGSTNRMRHLLRLTSRTFISGNPFSRAGSWRRAGSGRRNGGGVLGSDAEEAASETEPWNRSPAASPRAGGIAATAAVDGAHAAGSPLRGAGDADGAARRGGGDKQAAAEAETEAVPLLAAGAGAAAVAAVAPAPSAAALELVPGCPDGAAKCPGHSHDRSQGRRDVSGSSSGVDGGGLSTAPGSASDCGSGDDTPQPPGAAGCALRGSQGSLTAAEGMEAPAPGLQQLKPGVGEPDRGAGDDGRSVSGGEGPRSGTLTPLATLHEDASHHGGTHGRDRGAAEQKISRHDQQWEQELEFKCLLMGPDSSGQRGVELELADAAGGGPGGPAAPGSSTAAPAAWYADRQVVLTILGYGATALLYCAVDEVFPIYAAAPLSSGGLGMREEQIAPPLMFFGAVLMPYSLYGYPWLQRKVGTLRLTRVGLLFSAATCLLLPLVADVRVASKAGALVLLYGSMVVKAFAQCSAFTGSIIAVNAAPSQEQLGAVNGVGQTLAALVRGVGPALGGILWAVSLGLHSAGQQFLTFVIIALIAVGNYFLYAFVRLPNLK</sequence>
<feature type="compositionally biased region" description="Basic residues" evidence="6">
    <location>
        <begin position="258"/>
        <end position="269"/>
    </location>
</feature>
<keyword evidence="3 7" id="KW-0812">Transmembrane</keyword>
<feature type="compositionally biased region" description="Basic and acidic residues" evidence="6">
    <location>
        <begin position="643"/>
        <end position="665"/>
    </location>
</feature>
<protein>
    <recommendedName>
        <fullName evidence="10">Major facilitator superfamily (MFS) profile domain-containing protein</fullName>
    </recommendedName>
</protein>
<gene>
    <name evidence="8" type="ORF">HXX76_000592</name>
</gene>
<evidence type="ECO:0000256" key="4">
    <source>
        <dbReference type="ARBA" id="ARBA00022989"/>
    </source>
</evidence>
<feature type="region of interest" description="Disordered" evidence="6">
    <location>
        <begin position="350"/>
        <end position="385"/>
    </location>
</feature>
<feature type="compositionally biased region" description="Polar residues" evidence="6">
    <location>
        <begin position="371"/>
        <end position="385"/>
    </location>
</feature>
<evidence type="ECO:0008006" key="10">
    <source>
        <dbReference type="Google" id="ProtNLM"/>
    </source>
</evidence>
<dbReference type="Proteomes" id="UP000650467">
    <property type="component" value="Unassembled WGS sequence"/>
</dbReference>
<keyword evidence="4 7" id="KW-1133">Transmembrane helix</keyword>
<organism evidence="8 9">
    <name type="scientific">Chlamydomonas incerta</name>
    <dbReference type="NCBI Taxonomy" id="51695"/>
    <lineage>
        <taxon>Eukaryota</taxon>
        <taxon>Viridiplantae</taxon>
        <taxon>Chlorophyta</taxon>
        <taxon>core chlorophytes</taxon>
        <taxon>Chlorophyceae</taxon>
        <taxon>CS clade</taxon>
        <taxon>Chlamydomonadales</taxon>
        <taxon>Chlamydomonadaceae</taxon>
        <taxon>Chlamydomonas</taxon>
    </lineage>
</organism>
<proteinExistence type="predicted"/>
<feature type="transmembrane region" description="Helical" evidence="7">
    <location>
        <begin position="124"/>
        <end position="146"/>
    </location>
</feature>
<evidence type="ECO:0000313" key="8">
    <source>
        <dbReference type="EMBL" id="KAG2445989.1"/>
    </source>
</evidence>
<dbReference type="PANTHER" id="PTHR23504">
    <property type="entry name" value="MAJOR FACILITATOR SUPERFAMILY DOMAIN-CONTAINING PROTEIN 10"/>
    <property type="match status" value="1"/>
</dbReference>
<dbReference type="OrthoDB" id="10262656at2759"/>
<feature type="compositionally biased region" description="Basic and acidic residues" evidence="6">
    <location>
        <begin position="614"/>
        <end position="624"/>
    </location>
</feature>
<feature type="region of interest" description="Disordered" evidence="6">
    <location>
        <begin position="462"/>
        <end position="488"/>
    </location>
</feature>
<comment type="caution">
    <text evidence="8">The sequence shown here is derived from an EMBL/GenBank/DDBJ whole genome shotgun (WGS) entry which is preliminary data.</text>
</comment>
<evidence type="ECO:0000256" key="2">
    <source>
        <dbReference type="ARBA" id="ARBA00022448"/>
    </source>
</evidence>
<evidence type="ECO:0000256" key="6">
    <source>
        <dbReference type="SAM" id="MobiDB-lite"/>
    </source>
</evidence>
<dbReference type="GO" id="GO:0022857">
    <property type="term" value="F:transmembrane transporter activity"/>
    <property type="evidence" value="ECO:0007669"/>
    <property type="project" value="InterPro"/>
</dbReference>
<feature type="transmembrane region" description="Helical" evidence="7">
    <location>
        <begin position="902"/>
        <end position="922"/>
    </location>
</feature>
<evidence type="ECO:0000256" key="3">
    <source>
        <dbReference type="ARBA" id="ARBA00022692"/>
    </source>
</evidence>
<keyword evidence="9" id="KW-1185">Reference proteome</keyword>
<keyword evidence="5 7" id="KW-0472">Membrane</keyword>